<dbReference type="EMBL" id="PVNL01000051">
    <property type="protein sequence ID" value="PRQ07625.1"/>
    <property type="molecule type" value="Genomic_DNA"/>
</dbReference>
<reference evidence="8 9" key="1">
    <citation type="submission" date="2018-03" db="EMBL/GenBank/DDBJ databases">
        <title>Draft Genome Sequences of the Obligatory Marine Myxobacteria Enhygromyxa salina SWB007.</title>
        <authorList>
            <person name="Poehlein A."/>
            <person name="Moghaddam J.A."/>
            <person name="Harms H."/>
            <person name="Alanjari M."/>
            <person name="Koenig G.M."/>
            <person name="Daniel R."/>
            <person name="Schaeberle T.F."/>
        </authorList>
    </citation>
    <scope>NUCLEOTIDE SEQUENCE [LARGE SCALE GENOMIC DNA]</scope>
    <source>
        <strain evidence="8 9">SWB007</strain>
    </source>
</reference>
<evidence type="ECO:0000256" key="2">
    <source>
        <dbReference type="ARBA" id="ARBA00022679"/>
    </source>
</evidence>
<organism evidence="8 9">
    <name type="scientific">Enhygromyxa salina</name>
    <dbReference type="NCBI Taxonomy" id="215803"/>
    <lineage>
        <taxon>Bacteria</taxon>
        <taxon>Pseudomonadati</taxon>
        <taxon>Myxococcota</taxon>
        <taxon>Polyangia</taxon>
        <taxon>Nannocystales</taxon>
        <taxon>Nannocystaceae</taxon>
        <taxon>Enhygromyxa</taxon>
    </lineage>
</organism>
<dbReference type="PANTHER" id="PTHR43671">
    <property type="entry name" value="SERINE/THREONINE-PROTEIN KINASE NEK"/>
    <property type="match status" value="1"/>
</dbReference>
<dbReference type="Pfam" id="PF00069">
    <property type="entry name" value="Pkinase"/>
    <property type="match status" value="1"/>
</dbReference>
<feature type="domain" description="Protein kinase" evidence="7">
    <location>
        <begin position="42"/>
        <end position="297"/>
    </location>
</feature>
<dbReference type="Proteomes" id="UP000238823">
    <property type="component" value="Unassembled WGS sequence"/>
</dbReference>
<dbReference type="AlphaFoldDB" id="A0A2S9YRA1"/>
<feature type="region of interest" description="Disordered" evidence="6">
    <location>
        <begin position="323"/>
        <end position="363"/>
    </location>
</feature>
<evidence type="ECO:0000256" key="5">
    <source>
        <dbReference type="ARBA" id="ARBA00022840"/>
    </source>
</evidence>
<accession>A0A2S9YRA1</accession>
<keyword evidence="3" id="KW-0547">Nucleotide-binding</keyword>
<dbReference type="Gene3D" id="1.10.510.10">
    <property type="entry name" value="Transferase(Phosphotransferase) domain 1"/>
    <property type="match status" value="1"/>
</dbReference>
<evidence type="ECO:0000256" key="1">
    <source>
        <dbReference type="ARBA" id="ARBA00012513"/>
    </source>
</evidence>
<evidence type="ECO:0000256" key="3">
    <source>
        <dbReference type="ARBA" id="ARBA00022741"/>
    </source>
</evidence>
<dbReference type="GO" id="GO:0005524">
    <property type="term" value="F:ATP binding"/>
    <property type="evidence" value="ECO:0007669"/>
    <property type="project" value="UniProtKB-KW"/>
</dbReference>
<dbReference type="PROSITE" id="PS50011">
    <property type="entry name" value="PROTEIN_KINASE_DOM"/>
    <property type="match status" value="1"/>
</dbReference>
<comment type="caution">
    <text evidence="8">The sequence shown here is derived from an EMBL/GenBank/DDBJ whole genome shotgun (WGS) entry which is preliminary data.</text>
</comment>
<evidence type="ECO:0000313" key="8">
    <source>
        <dbReference type="EMBL" id="PRQ07625.1"/>
    </source>
</evidence>
<dbReference type="InterPro" id="IPR011009">
    <property type="entry name" value="Kinase-like_dom_sf"/>
</dbReference>
<evidence type="ECO:0000256" key="6">
    <source>
        <dbReference type="SAM" id="MobiDB-lite"/>
    </source>
</evidence>
<feature type="compositionally biased region" description="Low complexity" evidence="6">
    <location>
        <begin position="415"/>
        <end position="428"/>
    </location>
</feature>
<dbReference type="RefSeq" id="WP_181233703.1">
    <property type="nucleotide sequence ID" value="NZ_PVNL01000051.1"/>
</dbReference>
<keyword evidence="4 8" id="KW-0418">Kinase</keyword>
<feature type="compositionally biased region" description="Polar residues" evidence="6">
    <location>
        <begin position="456"/>
        <end position="468"/>
    </location>
</feature>
<name>A0A2S9YRA1_9BACT</name>
<feature type="compositionally biased region" description="Basic and acidic residues" evidence="6">
    <location>
        <begin position="474"/>
        <end position="510"/>
    </location>
</feature>
<dbReference type="SUPFAM" id="SSF56112">
    <property type="entry name" value="Protein kinase-like (PK-like)"/>
    <property type="match status" value="1"/>
</dbReference>
<evidence type="ECO:0000313" key="9">
    <source>
        <dbReference type="Proteomes" id="UP000238823"/>
    </source>
</evidence>
<dbReference type="GO" id="GO:0004674">
    <property type="term" value="F:protein serine/threonine kinase activity"/>
    <property type="evidence" value="ECO:0007669"/>
    <property type="project" value="UniProtKB-EC"/>
</dbReference>
<gene>
    <name evidence="8" type="primary">pknB_8</name>
    <name evidence="8" type="ORF">ENSA7_26150</name>
</gene>
<evidence type="ECO:0000256" key="4">
    <source>
        <dbReference type="ARBA" id="ARBA00022777"/>
    </source>
</evidence>
<dbReference type="PANTHER" id="PTHR43671:SF13">
    <property type="entry name" value="SERINE_THREONINE-PROTEIN KINASE NEK2"/>
    <property type="match status" value="1"/>
</dbReference>
<dbReference type="Gene3D" id="3.30.200.20">
    <property type="entry name" value="Phosphorylase Kinase, domain 1"/>
    <property type="match status" value="1"/>
</dbReference>
<sequence length="510" mass="53551">MRWIANPGVSPAAPQVAAGTLANAPVERGSTRHRGDLIGDHYRLERPLREAALTQTWEATSVALGRAVAIEFSDPQAHPISDDWLEVARTLARLRHPQIVEIGDFGQLPDGTAYVVMELLVGETVEQLLQRRGCVAWARAVQIIEQVGSALAAAHHEGVLHGDLQPSSVVLIDSGDRSDAVKVVGFHPARAHGGAPAFMSPEQCRGEPPDPRSDVYAIGCLLHALIVGEAPFSGDPERLRWRHLNEAPKALGERAPRQFIPAELEAVARRCLEKQPARRFGDIPELMAELAAVSSFAAAANLAADVIRAPDAAARPMGFAARRHPQVSASPPAAASVAAVPAAAPKPQRASDPPDQRRGPSIGAVVGTALGSVAAIVGVGLGGWWLVTRLIAEPPVGVGEQAEQLAAPADPPASAPRESPSPAIESPAVTEADRAQRGSGTDEIASSDASEPDATDTVSPTKPASAAQTPKVKPKPEPEPNPEPSEKPSLKPDSKANEGIAHDDLVDPWE</sequence>
<dbReference type="CDD" id="cd14014">
    <property type="entry name" value="STKc_PknB_like"/>
    <property type="match status" value="1"/>
</dbReference>
<protein>
    <recommendedName>
        <fullName evidence="1">non-specific serine/threonine protein kinase</fullName>
        <ecNumber evidence="1">2.7.11.1</ecNumber>
    </recommendedName>
</protein>
<proteinExistence type="predicted"/>
<keyword evidence="5" id="KW-0067">ATP-binding</keyword>
<dbReference type="InterPro" id="IPR050660">
    <property type="entry name" value="NEK_Ser/Thr_kinase"/>
</dbReference>
<keyword evidence="2 8" id="KW-0808">Transferase</keyword>
<dbReference type="InterPro" id="IPR000719">
    <property type="entry name" value="Prot_kinase_dom"/>
</dbReference>
<evidence type="ECO:0000259" key="7">
    <source>
        <dbReference type="PROSITE" id="PS50011"/>
    </source>
</evidence>
<feature type="region of interest" description="Disordered" evidence="6">
    <location>
        <begin position="402"/>
        <end position="510"/>
    </location>
</feature>
<dbReference type="EC" id="2.7.11.1" evidence="1"/>
<feature type="compositionally biased region" description="Low complexity" evidence="6">
    <location>
        <begin position="327"/>
        <end position="345"/>
    </location>
</feature>